<dbReference type="InterPro" id="IPR002900">
    <property type="entry name" value="DUF38/FTH_CAE_spp"/>
</dbReference>
<evidence type="ECO:0000313" key="3">
    <source>
        <dbReference type="Proteomes" id="UP000008281"/>
    </source>
</evidence>
<name>E3LJS0_CAERE</name>
<keyword evidence="3" id="KW-1185">Reference proteome</keyword>
<dbReference type="OMA" id="WINHEIK"/>
<dbReference type="PANTHER" id="PTHR23014:SF1">
    <property type="entry name" value="DUF38 DOMAIN-CONTAINING PROTEIN-RELATED"/>
    <property type="match status" value="1"/>
</dbReference>
<dbReference type="PANTHER" id="PTHR23014">
    <property type="entry name" value="F-BOX A PROTEIN"/>
    <property type="match status" value="1"/>
</dbReference>
<dbReference type="Pfam" id="PF00646">
    <property type="entry name" value="F-box"/>
    <property type="match status" value="1"/>
</dbReference>
<evidence type="ECO:0000313" key="2">
    <source>
        <dbReference type="EMBL" id="EFO99963.1"/>
    </source>
</evidence>
<dbReference type="CDD" id="cd22150">
    <property type="entry name" value="F-box_CeFBXA-like"/>
    <property type="match status" value="1"/>
</dbReference>
<dbReference type="Proteomes" id="UP000008281">
    <property type="component" value="Unassembled WGS sequence"/>
</dbReference>
<dbReference type="AlphaFoldDB" id="E3LJS0"/>
<dbReference type="EMBL" id="DS268410">
    <property type="protein sequence ID" value="EFO99963.1"/>
    <property type="molecule type" value="Genomic_DNA"/>
</dbReference>
<dbReference type="Pfam" id="PF01827">
    <property type="entry name" value="FTH"/>
    <property type="match status" value="1"/>
</dbReference>
<dbReference type="InterPro" id="IPR036047">
    <property type="entry name" value="F-box-like_dom_sf"/>
</dbReference>
<evidence type="ECO:0000259" key="1">
    <source>
        <dbReference type="PROSITE" id="PS50181"/>
    </source>
</evidence>
<dbReference type="PROSITE" id="PS50181">
    <property type="entry name" value="FBOX"/>
    <property type="match status" value="1"/>
</dbReference>
<dbReference type="OrthoDB" id="5846841at2759"/>
<dbReference type="FunCoup" id="E3LJS0">
    <property type="interactions" value="1101"/>
</dbReference>
<dbReference type="HOGENOM" id="CLU_030831_0_3_1"/>
<accession>E3LJS0</accession>
<proteinExistence type="predicted"/>
<gene>
    <name evidence="2" type="ORF">CRE_18748</name>
</gene>
<feature type="domain" description="F-box" evidence="1">
    <location>
        <begin position="1"/>
        <end position="50"/>
    </location>
</feature>
<reference evidence="2" key="1">
    <citation type="submission" date="2007-07" db="EMBL/GenBank/DDBJ databases">
        <title>PCAP assembly of the Caenorhabditis remanei genome.</title>
        <authorList>
            <consortium name="The Caenorhabditis remanei Sequencing Consortium"/>
            <person name="Wilson R.K."/>
        </authorList>
    </citation>
    <scope>NUCLEOTIDE SEQUENCE [LARGE SCALE GENOMIC DNA]</scope>
    <source>
        <strain evidence="2">PB4641</strain>
    </source>
</reference>
<organism evidence="3">
    <name type="scientific">Caenorhabditis remanei</name>
    <name type="common">Caenorhabditis vulgaris</name>
    <dbReference type="NCBI Taxonomy" id="31234"/>
    <lineage>
        <taxon>Eukaryota</taxon>
        <taxon>Metazoa</taxon>
        <taxon>Ecdysozoa</taxon>
        <taxon>Nematoda</taxon>
        <taxon>Chromadorea</taxon>
        <taxon>Rhabditida</taxon>
        <taxon>Rhabditina</taxon>
        <taxon>Rhabditomorpha</taxon>
        <taxon>Rhabditoidea</taxon>
        <taxon>Rhabditidae</taxon>
        <taxon>Peloderinae</taxon>
        <taxon>Caenorhabditis</taxon>
    </lineage>
</organism>
<dbReference type="InParanoid" id="E3LJS0"/>
<dbReference type="InterPro" id="IPR001810">
    <property type="entry name" value="F-box_dom"/>
</dbReference>
<dbReference type="SUPFAM" id="SSF81383">
    <property type="entry name" value="F-box domain"/>
    <property type="match status" value="1"/>
</dbReference>
<dbReference type="SMART" id="SM00256">
    <property type="entry name" value="FBOX"/>
    <property type="match status" value="1"/>
</dbReference>
<protein>
    <recommendedName>
        <fullName evidence="1">F-box domain-containing protein</fullName>
    </recommendedName>
</protein>
<sequence length="354" mass="42290">MVSLTEMPELVMNNILEKLDLRSILSLRKVCHDLRNFIDDGKPDPHLTEIEMTVKYSSITLIMRINHLKWINHEIKYKKEDTKGCSVVYEKREKLLENENYISTFAKDLEAVLTVFESKMKLEKFDLNWRYAQHQVFDEVSKKMESFLKPYKLKVKEVTIEAFEQSHVMSILPYLDPKPLYQIDISEACLSDYSVYKNNPLKLDEVVELEQWKDANEILIGRQVELPDMKNLENARCVFVTLDSIKLEDLIELKEVRFCRTVLISVHYFQQFLLSKTLGEYDMEYVSFDEQDQFFEPFGVPYLEYRDNPDSKQWFFKTEHPDQILQIHHYNDGVWHIKFMIFNKRRIPSETIIQ</sequence>